<dbReference type="STRING" id="1348612.A0A397GPT6"/>
<protein>
    <submittedName>
        <fullName evidence="1">Uncharacterized protein</fullName>
    </submittedName>
</protein>
<proteinExistence type="predicted"/>
<evidence type="ECO:0000313" key="1">
    <source>
        <dbReference type="EMBL" id="RHZ51504.1"/>
    </source>
</evidence>
<name>A0A397GPT6_9GLOM</name>
<reference evidence="1 2" key="1">
    <citation type="submission" date="2018-08" db="EMBL/GenBank/DDBJ databases">
        <title>Genome and evolution of the arbuscular mycorrhizal fungus Diversispora epigaea (formerly Glomus versiforme) and its bacterial endosymbionts.</title>
        <authorList>
            <person name="Sun X."/>
            <person name="Fei Z."/>
            <person name="Harrison M."/>
        </authorList>
    </citation>
    <scope>NUCLEOTIDE SEQUENCE [LARGE SCALE GENOMIC DNA]</scope>
    <source>
        <strain evidence="1 2">IT104</strain>
    </source>
</reference>
<dbReference type="EMBL" id="PQFF01000416">
    <property type="protein sequence ID" value="RHZ51504.1"/>
    <property type="molecule type" value="Genomic_DNA"/>
</dbReference>
<gene>
    <name evidence="1" type="ORF">Glove_477g10</name>
</gene>
<keyword evidence="2" id="KW-1185">Reference proteome</keyword>
<dbReference type="AlphaFoldDB" id="A0A397GPT6"/>
<sequence>MDSALDDPYFWTIPNIDIYAATVPDRMHHLDLGLFRYQIEYTKELLGKSLEDKMNRRIAIIPRHPGLKIFAKGVQSIARLTASEFRDLMKVMPTENLVMDSALDDPYFWTIPNIDIYAATVPDRMHHLDLGLFRYQIEYTKELLGKSLEDKMNRRIAIIPRHPGLKIFAKGVQSIARLTASEFRDLMKVMISRRSTLDGIGCIFERFTESDLENFQIVINEWADLFITLFWDCSSGMKMPKLHSWIYHIVDAIRDFGAINGYTTETYESLHKTYVKIPYRLSNKKDVEMQIMKNIHRRAMILRNQVKETKTPRALTYTAKLFIINFSNITELCNQQKNNPNINETMRKGFKEFQNCLYEYLSELKKFFTEGSLIKIFGSVTLKNGAILRATNKFHGRPWFSNIAVTMNNEELSKYQSDKGICYAQTLLITEVNVPNESPFHLVLVQWYDYRFDQNSDLYDCPLLKLVEWYNFIEIEAIDDIVHMVPRFDETNEYFVNKYLF</sequence>
<dbReference type="Proteomes" id="UP000266861">
    <property type="component" value="Unassembled WGS sequence"/>
</dbReference>
<evidence type="ECO:0000313" key="2">
    <source>
        <dbReference type="Proteomes" id="UP000266861"/>
    </source>
</evidence>
<comment type="caution">
    <text evidence="1">The sequence shown here is derived from an EMBL/GenBank/DDBJ whole genome shotgun (WGS) entry which is preliminary data.</text>
</comment>
<organism evidence="1 2">
    <name type="scientific">Diversispora epigaea</name>
    <dbReference type="NCBI Taxonomy" id="1348612"/>
    <lineage>
        <taxon>Eukaryota</taxon>
        <taxon>Fungi</taxon>
        <taxon>Fungi incertae sedis</taxon>
        <taxon>Mucoromycota</taxon>
        <taxon>Glomeromycotina</taxon>
        <taxon>Glomeromycetes</taxon>
        <taxon>Diversisporales</taxon>
        <taxon>Diversisporaceae</taxon>
        <taxon>Diversispora</taxon>
    </lineage>
</organism>
<dbReference type="OrthoDB" id="2388998at2759"/>
<accession>A0A397GPT6</accession>